<dbReference type="InterPro" id="IPR013830">
    <property type="entry name" value="SGNH_hydro"/>
</dbReference>
<reference evidence="3" key="1">
    <citation type="submission" date="2017-06" db="EMBL/GenBank/DDBJ databases">
        <authorList>
            <person name="Varghese N."/>
            <person name="Submissions S."/>
        </authorList>
    </citation>
    <scope>NUCLEOTIDE SEQUENCE [LARGE SCALE GENOMIC DNA]</scope>
    <source>
        <strain evidence="3">DSM 45423</strain>
    </source>
</reference>
<keyword evidence="3" id="KW-1185">Reference proteome</keyword>
<evidence type="ECO:0000313" key="3">
    <source>
        <dbReference type="Proteomes" id="UP000198386"/>
    </source>
</evidence>
<proteinExistence type="predicted"/>
<dbReference type="GO" id="GO:0016787">
    <property type="term" value="F:hydrolase activity"/>
    <property type="evidence" value="ECO:0007669"/>
    <property type="project" value="UniProtKB-KW"/>
</dbReference>
<sequence length="241" mass="24537">MLARRSARWTGYSVAVRTSPRSTPVPRRGARWAACLAAVVLAGVVGCGDGGAPAPAGPPEPVGFAVVGDSITAGLDAPVEGTRVRGTGSWVPAAEVAPLEFRGGWAVPGARTADMRAGVRPVEADVLVVLAGTNDVLGGVPWERTREDLLAAVGAAGVAQVVLLAVPPLDVAPQAREDLNAHLAALARERGWTSVDPWTDVATDRGTFTAGASADGVHPTQPVADLVGTRVRTALLDLAGD</sequence>
<evidence type="ECO:0000259" key="1">
    <source>
        <dbReference type="Pfam" id="PF13472"/>
    </source>
</evidence>
<dbReference type="AlphaFoldDB" id="A0A238ZXP4"/>
<organism evidence="2 3">
    <name type="scientific">Geodermatophilus saharensis</name>
    <dbReference type="NCBI Taxonomy" id="1137994"/>
    <lineage>
        <taxon>Bacteria</taxon>
        <taxon>Bacillati</taxon>
        <taxon>Actinomycetota</taxon>
        <taxon>Actinomycetes</taxon>
        <taxon>Geodermatophilales</taxon>
        <taxon>Geodermatophilaceae</taxon>
        <taxon>Geodermatophilus</taxon>
    </lineage>
</organism>
<dbReference type="Pfam" id="PF13472">
    <property type="entry name" value="Lipase_GDSL_2"/>
    <property type="match status" value="1"/>
</dbReference>
<dbReference type="CDD" id="cd00229">
    <property type="entry name" value="SGNH_hydrolase"/>
    <property type="match status" value="1"/>
</dbReference>
<protein>
    <submittedName>
        <fullName evidence="2">GDSL-like Lipase/Acylhydrolase family protein</fullName>
    </submittedName>
</protein>
<name>A0A238ZXP4_9ACTN</name>
<dbReference type="InterPro" id="IPR036514">
    <property type="entry name" value="SGNH_hydro_sf"/>
</dbReference>
<dbReference type="Gene3D" id="3.40.50.1110">
    <property type="entry name" value="SGNH hydrolase"/>
    <property type="match status" value="1"/>
</dbReference>
<feature type="domain" description="SGNH hydrolase-type esterase" evidence="1">
    <location>
        <begin position="66"/>
        <end position="221"/>
    </location>
</feature>
<dbReference type="EMBL" id="FZOH01000001">
    <property type="protein sequence ID" value="SNR88039.1"/>
    <property type="molecule type" value="Genomic_DNA"/>
</dbReference>
<evidence type="ECO:0000313" key="2">
    <source>
        <dbReference type="EMBL" id="SNR88039.1"/>
    </source>
</evidence>
<keyword evidence="2" id="KW-0378">Hydrolase</keyword>
<dbReference type="SUPFAM" id="SSF52266">
    <property type="entry name" value="SGNH hydrolase"/>
    <property type="match status" value="1"/>
</dbReference>
<accession>A0A238ZXP4</accession>
<dbReference type="Proteomes" id="UP000198386">
    <property type="component" value="Unassembled WGS sequence"/>
</dbReference>
<gene>
    <name evidence="2" type="ORF">SAMN04488107_0414</name>
</gene>